<gene>
    <name evidence="3" type="ORF">GA0071312_3625</name>
    <name evidence="2" type="ORF">HLUCCO17_01015</name>
</gene>
<reference evidence="3 5" key="2">
    <citation type="submission" date="2016-08" db="EMBL/GenBank/DDBJ databases">
        <authorList>
            <person name="Varghese N."/>
            <person name="Submissions Spin"/>
        </authorList>
    </citation>
    <scope>NUCLEOTIDE SEQUENCE [LARGE SCALE GENOMIC DNA]</scope>
    <source>
        <strain evidence="3 5">HL-109</strain>
    </source>
</reference>
<protein>
    <submittedName>
        <fullName evidence="3">Acetyltransferase (GNAT) family protein</fullName>
    </submittedName>
    <submittedName>
        <fullName evidence="2">Putative acetyltransferase</fullName>
    </submittedName>
</protein>
<dbReference type="STRING" id="1653334.GA0071312_3625"/>
<organism evidence="2 4">
    <name type="scientific">Saliniramus fredricksonii</name>
    <dbReference type="NCBI Taxonomy" id="1653334"/>
    <lineage>
        <taxon>Bacteria</taxon>
        <taxon>Pseudomonadati</taxon>
        <taxon>Pseudomonadota</taxon>
        <taxon>Alphaproteobacteria</taxon>
        <taxon>Hyphomicrobiales</taxon>
        <taxon>Salinarimonadaceae</taxon>
        <taxon>Saliniramus</taxon>
    </lineage>
</organism>
<dbReference type="Gene3D" id="3.40.630.30">
    <property type="match status" value="1"/>
</dbReference>
<dbReference type="InterPro" id="IPR016181">
    <property type="entry name" value="Acyl_CoA_acyltransferase"/>
</dbReference>
<dbReference type="RefSeq" id="WP_074446417.1">
    <property type="nucleotide sequence ID" value="NZ_FMBM01000003.1"/>
</dbReference>
<dbReference type="Proteomes" id="UP000050497">
    <property type="component" value="Unassembled WGS sequence"/>
</dbReference>
<comment type="caution">
    <text evidence="2">The sequence shown here is derived from an EMBL/GenBank/DDBJ whole genome shotgun (WGS) entry which is preliminary data.</text>
</comment>
<dbReference type="OrthoDB" id="359414at2"/>
<dbReference type="GO" id="GO:0016747">
    <property type="term" value="F:acyltransferase activity, transferring groups other than amino-acyl groups"/>
    <property type="evidence" value="ECO:0007669"/>
    <property type="project" value="InterPro"/>
</dbReference>
<dbReference type="EMBL" id="LJSX01000001">
    <property type="protein sequence ID" value="KPQ12705.1"/>
    <property type="molecule type" value="Genomic_DNA"/>
</dbReference>
<dbReference type="Pfam" id="PF00583">
    <property type="entry name" value="Acetyltransf_1"/>
    <property type="match status" value="1"/>
</dbReference>
<dbReference type="SUPFAM" id="SSF55729">
    <property type="entry name" value="Acyl-CoA N-acyltransferases (Nat)"/>
    <property type="match status" value="1"/>
</dbReference>
<evidence type="ECO:0000313" key="2">
    <source>
        <dbReference type="EMBL" id="KPQ12705.1"/>
    </source>
</evidence>
<name>A0A0P7XBJ3_9HYPH</name>
<proteinExistence type="predicted"/>
<reference evidence="2 4" key="1">
    <citation type="submission" date="2015-09" db="EMBL/GenBank/DDBJ databases">
        <title>Identification and resolution of microdiversity through metagenomic sequencing of parallel consortia.</title>
        <authorList>
            <person name="Nelson W.C."/>
            <person name="Romine M.F."/>
            <person name="Lindemann S.R."/>
        </authorList>
    </citation>
    <scope>NUCLEOTIDE SEQUENCE [LARGE SCALE GENOMIC DNA]</scope>
    <source>
        <strain evidence="2">HL-109</strain>
    </source>
</reference>
<keyword evidence="2" id="KW-0808">Transferase</keyword>
<feature type="domain" description="N-acetyltransferase" evidence="1">
    <location>
        <begin position="8"/>
        <end position="168"/>
    </location>
</feature>
<dbReference type="InterPro" id="IPR000182">
    <property type="entry name" value="GNAT_dom"/>
</dbReference>
<accession>A0A0P7XBJ3</accession>
<evidence type="ECO:0000313" key="4">
    <source>
        <dbReference type="Proteomes" id="UP000050497"/>
    </source>
</evidence>
<sequence length="168" mass="18612">MADARNRYAWRPMAHADLPAVFTLSKQIHPAYPERPEIARERRALAPQWCRVLAAGAELHGYLLAHPWRRGAPPALDSLIGALPDDPDCLYIHDLAIAPQRRGKGDAAAILATLKREAFARYPVIALISTGPATGFWQRHGFATRPIAQPAVLASYDPQALYMEHPRP</sequence>
<dbReference type="EMBL" id="FMBM01000003">
    <property type="protein sequence ID" value="SCC82618.1"/>
    <property type="molecule type" value="Genomic_DNA"/>
</dbReference>
<evidence type="ECO:0000313" key="3">
    <source>
        <dbReference type="EMBL" id="SCC82618.1"/>
    </source>
</evidence>
<evidence type="ECO:0000259" key="1">
    <source>
        <dbReference type="PROSITE" id="PS51186"/>
    </source>
</evidence>
<evidence type="ECO:0000313" key="5">
    <source>
        <dbReference type="Proteomes" id="UP000182800"/>
    </source>
</evidence>
<dbReference type="AlphaFoldDB" id="A0A0P7XBJ3"/>
<keyword evidence="5" id="KW-1185">Reference proteome</keyword>
<dbReference type="CDD" id="cd04301">
    <property type="entry name" value="NAT_SF"/>
    <property type="match status" value="1"/>
</dbReference>
<dbReference type="PROSITE" id="PS51186">
    <property type="entry name" value="GNAT"/>
    <property type="match status" value="1"/>
</dbReference>
<dbReference type="Proteomes" id="UP000182800">
    <property type="component" value="Unassembled WGS sequence"/>
</dbReference>